<feature type="transmembrane region" description="Helical" evidence="1">
    <location>
        <begin position="118"/>
        <end position="140"/>
    </location>
</feature>
<reference evidence="2 3" key="1">
    <citation type="journal article" date="2016" name="Nat. Commun.">
        <title>Thousands of microbial genomes shed light on interconnected biogeochemical processes in an aquifer system.</title>
        <authorList>
            <person name="Anantharaman K."/>
            <person name="Brown C.T."/>
            <person name="Hug L.A."/>
            <person name="Sharon I."/>
            <person name="Castelle C.J."/>
            <person name="Probst A.J."/>
            <person name="Thomas B.C."/>
            <person name="Singh A."/>
            <person name="Wilkins M.J."/>
            <person name="Karaoz U."/>
            <person name="Brodie E.L."/>
            <person name="Williams K.H."/>
            <person name="Hubbard S.S."/>
            <person name="Banfield J.F."/>
        </authorList>
    </citation>
    <scope>NUCLEOTIDE SEQUENCE [LARGE SCALE GENOMIC DNA]</scope>
</reference>
<feature type="transmembrane region" description="Helical" evidence="1">
    <location>
        <begin position="88"/>
        <end position="112"/>
    </location>
</feature>
<keyword evidence="1" id="KW-1133">Transmembrane helix</keyword>
<feature type="transmembrane region" description="Helical" evidence="1">
    <location>
        <begin position="56"/>
        <end position="76"/>
    </location>
</feature>
<evidence type="ECO:0000313" key="3">
    <source>
        <dbReference type="Proteomes" id="UP000179880"/>
    </source>
</evidence>
<accession>A0A1F6WIN9</accession>
<evidence type="ECO:0000313" key="2">
    <source>
        <dbReference type="EMBL" id="OGI81575.1"/>
    </source>
</evidence>
<proteinExistence type="predicted"/>
<evidence type="ECO:0000256" key="1">
    <source>
        <dbReference type="SAM" id="Phobius"/>
    </source>
</evidence>
<gene>
    <name evidence="2" type="ORF">A3B93_00680</name>
</gene>
<feature type="transmembrane region" description="Helical" evidence="1">
    <location>
        <begin position="12"/>
        <end position="36"/>
    </location>
</feature>
<organism evidence="2 3">
    <name type="scientific">Candidatus Nomurabacteria bacterium RIFCSPHIGHO2_02_FULL_42_24</name>
    <dbReference type="NCBI Taxonomy" id="1801757"/>
    <lineage>
        <taxon>Bacteria</taxon>
        <taxon>Candidatus Nomuraibacteriota</taxon>
    </lineage>
</organism>
<feature type="transmembrane region" description="Helical" evidence="1">
    <location>
        <begin position="174"/>
        <end position="198"/>
    </location>
</feature>
<dbReference type="AlphaFoldDB" id="A0A1F6WIN9"/>
<feature type="transmembrane region" description="Helical" evidence="1">
    <location>
        <begin position="147"/>
        <end position="168"/>
    </location>
</feature>
<protein>
    <submittedName>
        <fullName evidence="2">Uncharacterized protein</fullName>
    </submittedName>
</protein>
<keyword evidence="1" id="KW-0472">Membrane</keyword>
<name>A0A1F6WIN9_9BACT</name>
<dbReference type="EMBL" id="MFUH01000025">
    <property type="protein sequence ID" value="OGI81575.1"/>
    <property type="molecule type" value="Genomic_DNA"/>
</dbReference>
<dbReference type="Proteomes" id="UP000179880">
    <property type="component" value="Unassembled WGS sequence"/>
</dbReference>
<keyword evidence="1" id="KW-0812">Transmembrane</keyword>
<sequence>MSKIQESFNIKLAIALSFAFLFTHTIFLVSIPGFGQGTVTQIHWSKDLFFPAPFEISRWADLLVGVIYAFLVAFALTSKYMSKHHAPVGFTLGLIPGTVVSVIITLIIRIFALPHLAFIVSLFGGALVALVSILATFAAYDPGRGMFFIPSVVFASLAGTLFGNGFIFGFVDGIFLAIPFILAGVAIGVLSWVAFLFAHHKVPPDRYPTGPLYQ</sequence>
<comment type="caution">
    <text evidence="2">The sequence shown here is derived from an EMBL/GenBank/DDBJ whole genome shotgun (WGS) entry which is preliminary data.</text>
</comment>